<reference evidence="2 3" key="1">
    <citation type="submission" date="2019-08" db="EMBL/GenBank/DDBJ databases">
        <title>Complete genome sequence of Candidatus Uab amorphum.</title>
        <authorList>
            <person name="Shiratori T."/>
            <person name="Suzuki S."/>
            <person name="Kakizawa Y."/>
            <person name="Ishida K."/>
        </authorList>
    </citation>
    <scope>NUCLEOTIDE SEQUENCE [LARGE SCALE GENOMIC DNA]</scope>
    <source>
        <strain evidence="2 3">SRT547</strain>
    </source>
</reference>
<accession>A0A5S9IPZ0</accession>
<feature type="transmembrane region" description="Helical" evidence="1">
    <location>
        <begin position="250"/>
        <end position="268"/>
    </location>
</feature>
<dbReference type="AlphaFoldDB" id="A0A5S9IPZ0"/>
<feature type="transmembrane region" description="Helical" evidence="1">
    <location>
        <begin position="20"/>
        <end position="38"/>
    </location>
</feature>
<dbReference type="RefSeq" id="WP_173013420.1">
    <property type="nucleotide sequence ID" value="NZ_AP019860.1"/>
</dbReference>
<dbReference type="Pfam" id="PF12679">
    <property type="entry name" value="ABC2_membrane_2"/>
    <property type="match status" value="1"/>
</dbReference>
<dbReference type="EMBL" id="AP019860">
    <property type="protein sequence ID" value="BBM85486.1"/>
    <property type="molecule type" value="Genomic_DNA"/>
</dbReference>
<proteinExistence type="predicted"/>
<dbReference type="PANTHER" id="PTHR37305:SF1">
    <property type="entry name" value="MEMBRANE PROTEIN"/>
    <property type="match status" value="1"/>
</dbReference>
<dbReference type="KEGG" id="uam:UABAM_03855"/>
<protein>
    <submittedName>
        <fullName evidence="2">ABC transporter permease</fullName>
    </submittedName>
</protein>
<keyword evidence="1" id="KW-0812">Transmembrane</keyword>
<dbReference type="Proteomes" id="UP000326354">
    <property type="component" value="Chromosome"/>
</dbReference>
<keyword evidence="3" id="KW-1185">Reference proteome</keyword>
<dbReference type="GO" id="GO:0140359">
    <property type="term" value="F:ABC-type transporter activity"/>
    <property type="evidence" value="ECO:0007669"/>
    <property type="project" value="InterPro"/>
</dbReference>
<feature type="transmembrane region" description="Helical" evidence="1">
    <location>
        <begin position="200"/>
        <end position="223"/>
    </location>
</feature>
<keyword evidence="1" id="KW-1133">Transmembrane helix</keyword>
<evidence type="ECO:0000313" key="2">
    <source>
        <dbReference type="EMBL" id="BBM85486.1"/>
    </source>
</evidence>
<sequence>MIYKFEYHKLQRSHRPSYSILSIVLYLFFILFGFYTYAQTETGGQVTFRYTFENRSYFNGLTFALYAFYFAVMMVLPIFAATEGGAQIAGETSKRTLYLMLARPLSRSRIFFSKLLVSFLYLFILVGFLLSFALTIGLILVGWGTLNLYPGVLQMTHVHQSLTQNQALIAFTYAWILATISLSAPLAMSFYLSTWIRNPLNAVSTSIAIYLILYVMSEIHFFAKLRPYFFTSYMGFWREVFRENILWDRVFEDASCILMFTFAFLALAHRQFRLREEI</sequence>
<name>A0A5S9IPZ0_UABAM</name>
<evidence type="ECO:0000313" key="3">
    <source>
        <dbReference type="Proteomes" id="UP000326354"/>
    </source>
</evidence>
<dbReference type="GO" id="GO:0005886">
    <property type="term" value="C:plasma membrane"/>
    <property type="evidence" value="ECO:0007669"/>
    <property type="project" value="UniProtKB-SubCell"/>
</dbReference>
<feature type="transmembrane region" description="Helical" evidence="1">
    <location>
        <begin position="58"/>
        <end position="79"/>
    </location>
</feature>
<feature type="transmembrane region" description="Helical" evidence="1">
    <location>
        <begin position="115"/>
        <end position="146"/>
    </location>
</feature>
<dbReference type="PANTHER" id="PTHR37305">
    <property type="entry name" value="INTEGRAL MEMBRANE PROTEIN-RELATED"/>
    <property type="match status" value="1"/>
</dbReference>
<evidence type="ECO:0000256" key="1">
    <source>
        <dbReference type="SAM" id="Phobius"/>
    </source>
</evidence>
<gene>
    <name evidence="2" type="ORF">UABAM_03855</name>
</gene>
<keyword evidence="1" id="KW-0472">Membrane</keyword>
<organism evidence="2 3">
    <name type="scientific">Uabimicrobium amorphum</name>
    <dbReference type="NCBI Taxonomy" id="2596890"/>
    <lineage>
        <taxon>Bacteria</taxon>
        <taxon>Pseudomonadati</taxon>
        <taxon>Planctomycetota</taxon>
        <taxon>Candidatus Uabimicrobiia</taxon>
        <taxon>Candidatus Uabimicrobiales</taxon>
        <taxon>Candidatus Uabimicrobiaceae</taxon>
        <taxon>Candidatus Uabimicrobium</taxon>
    </lineage>
</organism>
<feature type="transmembrane region" description="Helical" evidence="1">
    <location>
        <begin position="166"/>
        <end position="188"/>
    </location>
</feature>